<dbReference type="Pfam" id="PF12698">
    <property type="entry name" value="ABC2_membrane_3"/>
    <property type="match status" value="1"/>
</dbReference>
<keyword evidence="11" id="KW-1185">Reference proteome</keyword>
<dbReference type="Gene3D" id="3.40.1710.10">
    <property type="entry name" value="abc type-2 transporter like domain"/>
    <property type="match status" value="1"/>
</dbReference>
<evidence type="ECO:0000313" key="10">
    <source>
        <dbReference type="EMBL" id="CAH1209428.1"/>
    </source>
</evidence>
<evidence type="ECO:0000256" key="7">
    <source>
        <dbReference type="ARBA" id="ARBA00023136"/>
    </source>
</evidence>
<feature type="domain" description="ABC transmembrane type-2" evidence="9">
    <location>
        <begin position="146"/>
        <end position="380"/>
    </location>
</feature>
<sequence>MNNIFTIGWNMVKRTIGTRRGMLMYILLPSIVVAGIVSITGGAVDGSDATLLYTNMDTGAGGKHLLAELEKAGDYKLVESSDEKKMKESVIGQEGVAGLLIPADYTTELLNGTQPQLTVYELKASEDSVLIKMKAAAIAGEMLVTAGTVKGAAGAGEPEAQFTAVLQQAEQHNVGSIRTDYDLYPRQTLGIITGMTLMFLMNLVTSTVNLIIDDRRGRTMMRMYSAPVRAYEIALGNFLGSFLVGVIQIAVVLSLGKWVLRYDYGVPMYLYFLVLAAFMLVSMGIAGTVAGLIRNPRNAGMLNALILTPTCMLGGCFWPLSIMPEYMQKAANFTPQKWAIQAVDIAATGGGWNELWLPFAVLGLMAAILLAFGSATLRPNEAGISA</sequence>
<dbReference type="InterPro" id="IPR047817">
    <property type="entry name" value="ABC2_TM_bact-type"/>
</dbReference>
<comment type="caution">
    <text evidence="10">The sequence shown here is derived from an EMBL/GenBank/DDBJ whole genome shotgun (WGS) entry which is preliminary data.</text>
</comment>
<accession>A0ABM9CCN4</accession>
<evidence type="ECO:0000256" key="8">
    <source>
        <dbReference type="SAM" id="Phobius"/>
    </source>
</evidence>
<evidence type="ECO:0000256" key="2">
    <source>
        <dbReference type="ARBA" id="ARBA00007783"/>
    </source>
</evidence>
<evidence type="ECO:0000256" key="3">
    <source>
        <dbReference type="ARBA" id="ARBA00022448"/>
    </source>
</evidence>
<evidence type="ECO:0000259" key="9">
    <source>
        <dbReference type="PROSITE" id="PS51012"/>
    </source>
</evidence>
<keyword evidence="4" id="KW-1003">Cell membrane</keyword>
<dbReference type="RefSeq" id="WP_236334841.1">
    <property type="nucleotide sequence ID" value="NZ_CAKMMG010000004.1"/>
</dbReference>
<feature type="transmembrane region" description="Helical" evidence="8">
    <location>
        <begin position="268"/>
        <end position="293"/>
    </location>
</feature>
<feature type="transmembrane region" description="Helical" evidence="8">
    <location>
        <begin position="355"/>
        <end position="377"/>
    </location>
</feature>
<feature type="transmembrane region" description="Helical" evidence="8">
    <location>
        <begin position="189"/>
        <end position="212"/>
    </location>
</feature>
<dbReference type="InterPro" id="IPR013525">
    <property type="entry name" value="ABC2_TM"/>
</dbReference>
<evidence type="ECO:0000256" key="1">
    <source>
        <dbReference type="ARBA" id="ARBA00004651"/>
    </source>
</evidence>
<evidence type="ECO:0000256" key="4">
    <source>
        <dbReference type="ARBA" id="ARBA00022475"/>
    </source>
</evidence>
<keyword evidence="5 8" id="KW-0812">Transmembrane</keyword>
<feature type="transmembrane region" description="Helical" evidence="8">
    <location>
        <begin position="300"/>
        <end position="320"/>
    </location>
</feature>
<keyword evidence="7 8" id="KW-0472">Membrane</keyword>
<name>A0ABM9CCN4_9BACL</name>
<evidence type="ECO:0000256" key="5">
    <source>
        <dbReference type="ARBA" id="ARBA00022692"/>
    </source>
</evidence>
<dbReference type="EMBL" id="CAKMMG010000004">
    <property type="protein sequence ID" value="CAH1209428.1"/>
    <property type="molecule type" value="Genomic_DNA"/>
</dbReference>
<evidence type="ECO:0000256" key="6">
    <source>
        <dbReference type="ARBA" id="ARBA00022989"/>
    </source>
</evidence>
<dbReference type="PANTHER" id="PTHR30294:SF45">
    <property type="entry name" value="LINEARMYCIN RESISTANCE PERMEASE PROTEIN LNRN"/>
    <property type="match status" value="1"/>
</dbReference>
<protein>
    <submittedName>
        <fullName evidence="10">Linearmycin resistance permease protein LnrN</fullName>
    </submittedName>
</protein>
<keyword evidence="3" id="KW-0813">Transport</keyword>
<proteinExistence type="inferred from homology"/>
<dbReference type="Proteomes" id="UP000838324">
    <property type="component" value="Unassembled WGS sequence"/>
</dbReference>
<dbReference type="PANTHER" id="PTHR30294">
    <property type="entry name" value="MEMBRANE COMPONENT OF ABC TRANSPORTER YHHJ-RELATED"/>
    <property type="match status" value="1"/>
</dbReference>
<dbReference type="InterPro" id="IPR051449">
    <property type="entry name" value="ABC-2_transporter_component"/>
</dbReference>
<keyword evidence="6 8" id="KW-1133">Transmembrane helix</keyword>
<gene>
    <name evidence="10" type="primary">lnrN_2</name>
    <name evidence="10" type="ORF">PAECIP111892_03214</name>
</gene>
<dbReference type="PROSITE" id="PS51012">
    <property type="entry name" value="ABC_TM2"/>
    <property type="match status" value="1"/>
</dbReference>
<comment type="subcellular location">
    <subcellularLocation>
        <location evidence="1">Cell membrane</location>
        <topology evidence="1">Multi-pass membrane protein</topology>
    </subcellularLocation>
</comment>
<feature type="transmembrane region" description="Helical" evidence="8">
    <location>
        <begin position="21"/>
        <end position="44"/>
    </location>
</feature>
<reference evidence="10" key="1">
    <citation type="submission" date="2022-01" db="EMBL/GenBank/DDBJ databases">
        <authorList>
            <person name="Criscuolo A."/>
        </authorList>
    </citation>
    <scope>NUCLEOTIDE SEQUENCE</scope>
    <source>
        <strain evidence="10">CIP111892</strain>
    </source>
</reference>
<evidence type="ECO:0000313" key="11">
    <source>
        <dbReference type="Proteomes" id="UP000838324"/>
    </source>
</evidence>
<comment type="similarity">
    <text evidence="2">Belongs to the ABC-2 integral membrane protein family.</text>
</comment>
<organism evidence="10 11">
    <name type="scientific">Paenibacillus auburnensis</name>
    <dbReference type="NCBI Taxonomy" id="2905649"/>
    <lineage>
        <taxon>Bacteria</taxon>
        <taxon>Bacillati</taxon>
        <taxon>Bacillota</taxon>
        <taxon>Bacilli</taxon>
        <taxon>Bacillales</taxon>
        <taxon>Paenibacillaceae</taxon>
        <taxon>Paenibacillus</taxon>
    </lineage>
</organism>
<feature type="transmembrane region" description="Helical" evidence="8">
    <location>
        <begin position="233"/>
        <end position="256"/>
    </location>
</feature>